<proteinExistence type="predicted"/>
<dbReference type="Proteomes" id="UP000440004">
    <property type="component" value="Unassembled WGS sequence"/>
</dbReference>
<accession>A0A6A7KBH9</accession>
<name>A0A6A7KBH9_9FIRM</name>
<sequence length="62" mass="7554">MYIFTDIPKSIRWGDFNQYKWTKDSGAYRLDMSNNKRYKKIYGRFIDVDKIVIDNILKNNKN</sequence>
<gene>
    <name evidence="1" type="ORF">GC105_13310</name>
</gene>
<reference evidence="1 2" key="1">
    <citation type="submission" date="2019-10" db="EMBL/GenBank/DDBJ databases">
        <title>Alkalibaculum tamaniensis sp.nov., a new alkaliphilic acetogen, isolated on methoxylated aromatics from a mud volcano.</title>
        <authorList>
            <person name="Khomyakova M.A."/>
            <person name="Merkel A.Y."/>
            <person name="Bonch-Osmolovskaya E.A."/>
            <person name="Slobodkin A.I."/>
        </authorList>
    </citation>
    <scope>NUCLEOTIDE SEQUENCE [LARGE SCALE GENOMIC DNA]</scope>
    <source>
        <strain evidence="1 2">M08DMB</strain>
    </source>
</reference>
<dbReference type="EMBL" id="WHNX01000026">
    <property type="protein sequence ID" value="MPW26764.1"/>
    <property type="molecule type" value="Genomic_DNA"/>
</dbReference>
<evidence type="ECO:0000313" key="1">
    <source>
        <dbReference type="EMBL" id="MPW26764.1"/>
    </source>
</evidence>
<evidence type="ECO:0000313" key="2">
    <source>
        <dbReference type="Proteomes" id="UP000440004"/>
    </source>
</evidence>
<comment type="caution">
    <text evidence="1">The sequence shown here is derived from an EMBL/GenBank/DDBJ whole genome shotgun (WGS) entry which is preliminary data.</text>
</comment>
<organism evidence="1 2">
    <name type="scientific">Alkalibaculum sporogenes</name>
    <dbReference type="NCBI Taxonomy" id="2655001"/>
    <lineage>
        <taxon>Bacteria</taxon>
        <taxon>Bacillati</taxon>
        <taxon>Bacillota</taxon>
        <taxon>Clostridia</taxon>
        <taxon>Eubacteriales</taxon>
        <taxon>Eubacteriaceae</taxon>
        <taxon>Alkalibaculum</taxon>
    </lineage>
</organism>
<protein>
    <submittedName>
        <fullName evidence="1">Uncharacterized protein</fullName>
    </submittedName>
</protein>
<dbReference type="RefSeq" id="WP_152805680.1">
    <property type="nucleotide sequence ID" value="NZ_WHNX01000026.1"/>
</dbReference>
<dbReference type="AlphaFoldDB" id="A0A6A7KBH9"/>
<keyword evidence="2" id="KW-1185">Reference proteome</keyword>